<evidence type="ECO:0000313" key="3">
    <source>
        <dbReference type="EMBL" id="PNX57494.1"/>
    </source>
</evidence>
<keyword evidence="1" id="KW-0732">Signal</keyword>
<evidence type="ECO:0000313" key="4">
    <source>
        <dbReference type="Proteomes" id="UP000236291"/>
    </source>
</evidence>
<dbReference type="SUPFAM" id="SSF54001">
    <property type="entry name" value="Cysteine proteinases"/>
    <property type="match status" value="1"/>
</dbReference>
<feature type="chain" id="PRO_5014363322" evidence="1">
    <location>
        <begin position="18"/>
        <end position="96"/>
    </location>
</feature>
<accession>A0A2K3JTY1</accession>
<dbReference type="STRING" id="57577.A0A2K3JTY1"/>
<dbReference type="InterPro" id="IPR038765">
    <property type="entry name" value="Papain-like_cys_pep_sf"/>
</dbReference>
<feature type="non-terminal residue" evidence="3">
    <location>
        <position position="96"/>
    </location>
</feature>
<reference evidence="3 4" key="2">
    <citation type="journal article" date="2017" name="Front. Plant Sci.">
        <title>Gene Classification and Mining of Molecular Markers Useful in Red Clover (Trifolium pratense) Breeding.</title>
        <authorList>
            <person name="Istvanek J."/>
            <person name="Dluhosova J."/>
            <person name="Dluhos P."/>
            <person name="Patkova L."/>
            <person name="Nedelnik J."/>
            <person name="Repkova J."/>
        </authorList>
    </citation>
    <scope>NUCLEOTIDE SEQUENCE [LARGE SCALE GENOMIC DNA]</scope>
    <source>
        <strain evidence="4">cv. Tatra</strain>
        <tissue evidence="3">Young leaves</tissue>
    </source>
</reference>
<feature type="domain" description="Cathepsin propeptide inhibitor" evidence="2">
    <location>
        <begin position="46"/>
        <end position="95"/>
    </location>
</feature>
<dbReference type="Gene3D" id="1.10.287.2250">
    <property type="match status" value="1"/>
</dbReference>
<sequence>MICMMIWLACAYRAAMSSELPSVVDEAHKQWISLSSSVDDDGDEAHEQWMKKYGIKYANRTEMEKRRKIFKQNLEFIEKMNSINRAAGKTYTLGLN</sequence>
<name>A0A2K3JTY1_TRIPR</name>
<dbReference type="Pfam" id="PF08246">
    <property type="entry name" value="Inhibitor_I29"/>
    <property type="match status" value="1"/>
</dbReference>
<reference evidence="3 4" key="1">
    <citation type="journal article" date="2014" name="Am. J. Bot.">
        <title>Genome assembly and annotation for red clover (Trifolium pratense; Fabaceae).</title>
        <authorList>
            <person name="Istvanek J."/>
            <person name="Jaros M."/>
            <person name="Krenek A."/>
            <person name="Repkova J."/>
        </authorList>
    </citation>
    <scope>NUCLEOTIDE SEQUENCE [LARGE SCALE GENOMIC DNA]</scope>
    <source>
        <strain evidence="4">cv. Tatra</strain>
        <tissue evidence="3">Young leaves</tissue>
    </source>
</reference>
<organism evidence="3 4">
    <name type="scientific">Trifolium pratense</name>
    <name type="common">Red clover</name>
    <dbReference type="NCBI Taxonomy" id="57577"/>
    <lineage>
        <taxon>Eukaryota</taxon>
        <taxon>Viridiplantae</taxon>
        <taxon>Streptophyta</taxon>
        <taxon>Embryophyta</taxon>
        <taxon>Tracheophyta</taxon>
        <taxon>Spermatophyta</taxon>
        <taxon>Magnoliopsida</taxon>
        <taxon>eudicotyledons</taxon>
        <taxon>Gunneridae</taxon>
        <taxon>Pentapetalae</taxon>
        <taxon>rosids</taxon>
        <taxon>fabids</taxon>
        <taxon>Fabales</taxon>
        <taxon>Fabaceae</taxon>
        <taxon>Papilionoideae</taxon>
        <taxon>50 kb inversion clade</taxon>
        <taxon>NPAAA clade</taxon>
        <taxon>Hologalegina</taxon>
        <taxon>IRL clade</taxon>
        <taxon>Trifolieae</taxon>
        <taxon>Trifolium</taxon>
    </lineage>
</organism>
<dbReference type="InterPro" id="IPR013201">
    <property type="entry name" value="Prot_inhib_I29"/>
</dbReference>
<proteinExistence type="predicted"/>
<gene>
    <name evidence="3" type="ORF">L195_g058722</name>
</gene>
<feature type="signal peptide" evidence="1">
    <location>
        <begin position="1"/>
        <end position="17"/>
    </location>
</feature>
<protein>
    <submittedName>
        <fullName evidence="3">Cysteine proteinase</fullName>
    </submittedName>
</protein>
<dbReference type="ExpressionAtlas" id="A0A2K3JTY1">
    <property type="expression patterns" value="baseline"/>
</dbReference>
<dbReference type="EMBL" id="ASHM01123820">
    <property type="protein sequence ID" value="PNX57494.1"/>
    <property type="molecule type" value="Genomic_DNA"/>
</dbReference>
<dbReference type="SMART" id="SM00848">
    <property type="entry name" value="Inhibitor_I29"/>
    <property type="match status" value="1"/>
</dbReference>
<dbReference type="AlphaFoldDB" id="A0A2K3JTY1"/>
<evidence type="ECO:0000256" key="1">
    <source>
        <dbReference type="SAM" id="SignalP"/>
    </source>
</evidence>
<evidence type="ECO:0000259" key="2">
    <source>
        <dbReference type="SMART" id="SM00848"/>
    </source>
</evidence>
<dbReference type="Proteomes" id="UP000236291">
    <property type="component" value="Unassembled WGS sequence"/>
</dbReference>
<comment type="caution">
    <text evidence="3">The sequence shown here is derived from an EMBL/GenBank/DDBJ whole genome shotgun (WGS) entry which is preliminary data.</text>
</comment>